<sequence>MEHIDGGIAWRSLPYVTCFTGEQQSDIVGSSWYSRIPDCNRGPGNSCVGGVHLCPVMAGNMPPNTFGQSSNGAQGTSNLQMPVMSTYPQRPPYMWGPQVMYGPSGPSVMPESGSQMQYLFHGYPPSQVGPQQTTMTQIQGPSLHMLPSGMSLDYRCNSGMNTRPV</sequence>
<reference evidence="1" key="1">
    <citation type="submission" date="2020-06" db="EMBL/GenBank/DDBJ databases">
        <title>WGS assembly of Ceratodon purpureus strain R40.</title>
        <authorList>
            <person name="Carey S.B."/>
            <person name="Jenkins J."/>
            <person name="Shu S."/>
            <person name="Lovell J.T."/>
            <person name="Sreedasyam A."/>
            <person name="Maumus F."/>
            <person name="Tiley G.P."/>
            <person name="Fernandez-Pozo N."/>
            <person name="Barry K."/>
            <person name="Chen C."/>
            <person name="Wang M."/>
            <person name="Lipzen A."/>
            <person name="Daum C."/>
            <person name="Saski C.A."/>
            <person name="Payton A.C."/>
            <person name="Mcbreen J.C."/>
            <person name="Conrad R.E."/>
            <person name="Kollar L.M."/>
            <person name="Olsson S."/>
            <person name="Huttunen S."/>
            <person name="Landis J.B."/>
            <person name="Wickett N.J."/>
            <person name="Johnson M.G."/>
            <person name="Rensing S.A."/>
            <person name="Grimwood J."/>
            <person name="Schmutz J."/>
            <person name="Mcdaniel S.F."/>
        </authorList>
    </citation>
    <scope>NUCLEOTIDE SEQUENCE</scope>
    <source>
        <strain evidence="1">R40</strain>
    </source>
</reference>
<dbReference type="EMBL" id="CM026426">
    <property type="protein sequence ID" value="KAG0574493.1"/>
    <property type="molecule type" value="Genomic_DNA"/>
</dbReference>
<gene>
    <name evidence="1" type="ORF">KC19_VG265800</name>
</gene>
<accession>A0A8T0HVE4</accession>
<name>A0A8T0HVE4_CERPU</name>
<comment type="caution">
    <text evidence="1">The sequence shown here is derived from an EMBL/GenBank/DDBJ whole genome shotgun (WGS) entry which is preliminary data.</text>
</comment>
<organism evidence="1 2">
    <name type="scientific">Ceratodon purpureus</name>
    <name type="common">Fire moss</name>
    <name type="synonym">Dicranum purpureum</name>
    <dbReference type="NCBI Taxonomy" id="3225"/>
    <lineage>
        <taxon>Eukaryota</taxon>
        <taxon>Viridiplantae</taxon>
        <taxon>Streptophyta</taxon>
        <taxon>Embryophyta</taxon>
        <taxon>Bryophyta</taxon>
        <taxon>Bryophytina</taxon>
        <taxon>Bryopsida</taxon>
        <taxon>Dicranidae</taxon>
        <taxon>Pseudoditrichales</taxon>
        <taxon>Ditrichaceae</taxon>
        <taxon>Ceratodon</taxon>
    </lineage>
</organism>
<proteinExistence type="predicted"/>
<protein>
    <submittedName>
        <fullName evidence="1">Uncharacterized protein</fullName>
    </submittedName>
</protein>
<evidence type="ECO:0000313" key="2">
    <source>
        <dbReference type="Proteomes" id="UP000822688"/>
    </source>
</evidence>
<evidence type="ECO:0000313" key="1">
    <source>
        <dbReference type="EMBL" id="KAG0574493.1"/>
    </source>
</evidence>
<dbReference type="Proteomes" id="UP000822688">
    <property type="component" value="Chromosome V"/>
</dbReference>
<keyword evidence="2" id="KW-1185">Reference proteome</keyword>
<dbReference type="AlphaFoldDB" id="A0A8T0HVE4"/>